<evidence type="ECO:0000313" key="4">
    <source>
        <dbReference type="EMBL" id="VDP94876.1"/>
    </source>
</evidence>
<dbReference type="PANTHER" id="PTHR19134:SF531">
    <property type="entry name" value="TYROSINE-PROTEIN PHOSPHATASE LAR"/>
    <property type="match status" value="1"/>
</dbReference>
<evidence type="ECO:0000313" key="6">
    <source>
        <dbReference type="WBParaSite" id="ECPE_0001762001-mRNA-1"/>
    </source>
</evidence>
<dbReference type="Proteomes" id="UP000272942">
    <property type="component" value="Unassembled WGS sequence"/>
</dbReference>
<keyword evidence="1" id="KW-0732">Signal</keyword>
<dbReference type="SUPFAM" id="SSF52799">
    <property type="entry name" value="(Phosphotyrosine protein) phosphatases II"/>
    <property type="match status" value="1"/>
</dbReference>
<dbReference type="InterPro" id="IPR050348">
    <property type="entry name" value="Protein-Tyr_Phosphatase"/>
</dbReference>
<dbReference type="AlphaFoldDB" id="A0A183BEE0"/>
<dbReference type="OrthoDB" id="6275554at2759"/>
<reference evidence="4 5" key="2">
    <citation type="submission" date="2018-11" db="EMBL/GenBank/DDBJ databases">
        <authorList>
            <consortium name="Pathogen Informatics"/>
        </authorList>
    </citation>
    <scope>NUCLEOTIDE SEQUENCE [LARGE SCALE GENOMIC DNA]</scope>
    <source>
        <strain evidence="4 5">Egypt</strain>
    </source>
</reference>
<dbReference type="Gene3D" id="3.90.190.10">
    <property type="entry name" value="Protein tyrosine phosphatase superfamily"/>
    <property type="match status" value="1"/>
</dbReference>
<evidence type="ECO:0000313" key="5">
    <source>
        <dbReference type="Proteomes" id="UP000272942"/>
    </source>
</evidence>
<dbReference type="PROSITE" id="PS50056">
    <property type="entry name" value="TYR_PHOSPHATASE_2"/>
    <property type="match status" value="1"/>
</dbReference>
<gene>
    <name evidence="4" type="ORF">ECPE_LOCUS17575</name>
</gene>
<dbReference type="InterPro" id="IPR000387">
    <property type="entry name" value="Tyr_Pase_dom"/>
</dbReference>
<feature type="domain" description="Tyrosine-protein phosphatase" evidence="2">
    <location>
        <begin position="1"/>
        <end position="66"/>
    </location>
</feature>
<sequence length="200" mass="22159">MKIATLCYFSVVLRGAFILLDILLEQMRHEKAVDVFGAVSRLRSQRNFMVQTEDQYAFVYEALVEAAASGNTELSVRQLSAHWARLIKTDSTVIREFTSEENPCTTGLELEFTQLVAQTQISHVTLYLSRANVGLLSPIDPFSGHDEERLQTGLTTTTVSGPVSPRFVSSESGTLKPNAALARVSQIYSRTKTEIHGTCD</sequence>
<keyword evidence="5" id="KW-1185">Reference proteome</keyword>
<evidence type="ECO:0000256" key="1">
    <source>
        <dbReference type="SAM" id="SignalP"/>
    </source>
</evidence>
<protein>
    <submittedName>
        <fullName evidence="6">Ras-GEF domain-containing protein</fullName>
    </submittedName>
</protein>
<name>A0A183BEE0_9TREM</name>
<dbReference type="GO" id="GO:0004725">
    <property type="term" value="F:protein tyrosine phosphatase activity"/>
    <property type="evidence" value="ECO:0007669"/>
    <property type="project" value="InterPro"/>
</dbReference>
<accession>A0A183BEE0</accession>
<organism evidence="6">
    <name type="scientific">Echinostoma caproni</name>
    <dbReference type="NCBI Taxonomy" id="27848"/>
    <lineage>
        <taxon>Eukaryota</taxon>
        <taxon>Metazoa</taxon>
        <taxon>Spiralia</taxon>
        <taxon>Lophotrochozoa</taxon>
        <taxon>Platyhelminthes</taxon>
        <taxon>Trematoda</taxon>
        <taxon>Digenea</taxon>
        <taxon>Plagiorchiida</taxon>
        <taxon>Echinostomata</taxon>
        <taxon>Echinostomatoidea</taxon>
        <taxon>Echinostomatidae</taxon>
        <taxon>Echinostoma</taxon>
    </lineage>
</organism>
<dbReference type="InterPro" id="IPR003595">
    <property type="entry name" value="Tyr_Pase_cat"/>
</dbReference>
<reference evidence="6" key="1">
    <citation type="submission" date="2016-06" db="UniProtKB">
        <authorList>
            <consortium name="WormBaseParasite"/>
        </authorList>
    </citation>
    <scope>IDENTIFICATION</scope>
</reference>
<feature type="chain" id="PRO_5043138373" evidence="1">
    <location>
        <begin position="16"/>
        <end position="200"/>
    </location>
</feature>
<proteinExistence type="predicted"/>
<dbReference type="EMBL" id="UZAN01070088">
    <property type="protein sequence ID" value="VDP94876.1"/>
    <property type="molecule type" value="Genomic_DNA"/>
</dbReference>
<evidence type="ECO:0000259" key="3">
    <source>
        <dbReference type="PROSITE" id="PS50056"/>
    </source>
</evidence>
<dbReference type="InterPro" id="IPR000242">
    <property type="entry name" value="PTP_cat"/>
</dbReference>
<feature type="signal peptide" evidence="1">
    <location>
        <begin position="1"/>
        <end position="15"/>
    </location>
</feature>
<dbReference type="Pfam" id="PF00102">
    <property type="entry name" value="Y_phosphatase"/>
    <property type="match status" value="1"/>
</dbReference>
<dbReference type="PROSITE" id="PS50055">
    <property type="entry name" value="TYR_PHOSPHATASE_PTP"/>
    <property type="match status" value="1"/>
</dbReference>
<dbReference type="InterPro" id="IPR029021">
    <property type="entry name" value="Prot-tyrosine_phosphatase-like"/>
</dbReference>
<dbReference type="SMART" id="SM00404">
    <property type="entry name" value="PTPc_motif"/>
    <property type="match status" value="1"/>
</dbReference>
<evidence type="ECO:0000259" key="2">
    <source>
        <dbReference type="PROSITE" id="PS50055"/>
    </source>
</evidence>
<dbReference type="PANTHER" id="PTHR19134">
    <property type="entry name" value="RECEPTOR-TYPE TYROSINE-PROTEIN PHOSPHATASE"/>
    <property type="match status" value="1"/>
</dbReference>
<feature type="domain" description="Tyrosine specific protein phosphatases" evidence="3">
    <location>
        <begin position="1"/>
        <end position="57"/>
    </location>
</feature>
<dbReference type="WBParaSite" id="ECPE_0001762001-mRNA-1">
    <property type="protein sequence ID" value="ECPE_0001762001-mRNA-1"/>
    <property type="gene ID" value="ECPE_0001762001"/>
</dbReference>
<dbReference type="PRINTS" id="PR00700">
    <property type="entry name" value="PRTYPHPHTASE"/>
</dbReference>